<feature type="domain" description="Inner membrane protein YgaP-like transmembrane" evidence="2">
    <location>
        <begin position="1"/>
        <end position="70"/>
    </location>
</feature>
<evidence type="ECO:0000313" key="4">
    <source>
        <dbReference type="Proteomes" id="UP000823588"/>
    </source>
</evidence>
<organism evidence="3 4">
    <name type="scientific">Halorubrum alkaliphilum</name>
    <dbReference type="NCBI Taxonomy" id="261290"/>
    <lineage>
        <taxon>Archaea</taxon>
        <taxon>Methanobacteriati</taxon>
        <taxon>Methanobacteriota</taxon>
        <taxon>Stenosarchaea group</taxon>
        <taxon>Halobacteria</taxon>
        <taxon>Halobacteriales</taxon>
        <taxon>Haloferacaceae</taxon>
        <taxon>Halorubrum</taxon>
    </lineage>
</organism>
<dbReference type="InterPro" id="IPR021309">
    <property type="entry name" value="YgaP-like_TM"/>
</dbReference>
<keyword evidence="1" id="KW-1133">Transmembrane helix</keyword>
<dbReference type="RefSeq" id="WP_209486235.1">
    <property type="nucleotide sequence ID" value="NZ_JAGGKQ010000020.1"/>
</dbReference>
<accession>A0A8T4GHZ5</accession>
<sequence length="77" mass="7463">MDKNVGSTDGRVRTAVGAVAGALSIATLAGVVPLPELAAPLLGVVALAALGTAATGVCGLYSVLGVNTCRVSPDESR</sequence>
<feature type="transmembrane region" description="Helical" evidence="1">
    <location>
        <begin position="12"/>
        <end position="32"/>
    </location>
</feature>
<dbReference type="AlphaFoldDB" id="A0A8T4GHZ5"/>
<evidence type="ECO:0000256" key="1">
    <source>
        <dbReference type="SAM" id="Phobius"/>
    </source>
</evidence>
<gene>
    <name evidence="3" type="ORF">J2751_002401</name>
</gene>
<proteinExistence type="predicted"/>
<name>A0A8T4GHZ5_9EURY</name>
<evidence type="ECO:0000259" key="2">
    <source>
        <dbReference type="Pfam" id="PF11127"/>
    </source>
</evidence>
<keyword evidence="1" id="KW-0472">Membrane</keyword>
<keyword evidence="4" id="KW-1185">Reference proteome</keyword>
<dbReference type="Pfam" id="PF11127">
    <property type="entry name" value="YgaP-like_TM"/>
    <property type="match status" value="1"/>
</dbReference>
<dbReference type="Proteomes" id="UP000823588">
    <property type="component" value="Unassembled WGS sequence"/>
</dbReference>
<feature type="transmembrane region" description="Helical" evidence="1">
    <location>
        <begin position="38"/>
        <end position="64"/>
    </location>
</feature>
<evidence type="ECO:0000313" key="3">
    <source>
        <dbReference type="EMBL" id="MBP1923359.1"/>
    </source>
</evidence>
<reference evidence="3" key="1">
    <citation type="submission" date="2021-03" db="EMBL/GenBank/DDBJ databases">
        <title>Genomic Encyclopedia of Type Strains, Phase IV (KMG-IV): sequencing the most valuable type-strain genomes for metagenomic binning, comparative biology and taxonomic classification.</title>
        <authorList>
            <person name="Goeker M."/>
        </authorList>
    </citation>
    <scope>NUCLEOTIDE SEQUENCE</scope>
    <source>
        <strain evidence="3">DSM 23564</strain>
    </source>
</reference>
<protein>
    <recommendedName>
        <fullName evidence="2">Inner membrane protein YgaP-like transmembrane domain-containing protein</fullName>
    </recommendedName>
</protein>
<comment type="caution">
    <text evidence="3">The sequence shown here is derived from an EMBL/GenBank/DDBJ whole genome shotgun (WGS) entry which is preliminary data.</text>
</comment>
<dbReference type="EMBL" id="JAGGKQ010000020">
    <property type="protein sequence ID" value="MBP1923359.1"/>
    <property type="molecule type" value="Genomic_DNA"/>
</dbReference>
<keyword evidence="1" id="KW-0812">Transmembrane</keyword>